<dbReference type="PROSITE" id="PS50885">
    <property type="entry name" value="HAMP"/>
    <property type="match status" value="1"/>
</dbReference>
<dbReference type="EMBL" id="FMUX01000003">
    <property type="protein sequence ID" value="SCY05672.1"/>
    <property type="molecule type" value="Genomic_DNA"/>
</dbReference>
<proteinExistence type="inferred from homology"/>
<dbReference type="PRINTS" id="PR00260">
    <property type="entry name" value="CHEMTRNSDUCR"/>
</dbReference>
<comment type="similarity">
    <text evidence="2">Belongs to the methyl-accepting chemotaxis (MCP) protein family.</text>
</comment>
<dbReference type="Gene3D" id="1.10.287.950">
    <property type="entry name" value="Methyl-accepting chemotaxis protein"/>
    <property type="match status" value="1"/>
</dbReference>
<dbReference type="Pfam" id="PF00672">
    <property type="entry name" value="HAMP"/>
    <property type="match status" value="1"/>
</dbReference>
<dbReference type="GO" id="GO:0007165">
    <property type="term" value="P:signal transduction"/>
    <property type="evidence" value="ECO:0007669"/>
    <property type="project" value="UniProtKB-KW"/>
</dbReference>
<dbReference type="InterPro" id="IPR003660">
    <property type="entry name" value="HAMP_dom"/>
</dbReference>
<dbReference type="GO" id="GO:0006935">
    <property type="term" value="P:chemotaxis"/>
    <property type="evidence" value="ECO:0007669"/>
    <property type="project" value="InterPro"/>
</dbReference>
<organism evidence="7 8">
    <name type="scientific">Desulfoluna spongiiphila</name>
    <dbReference type="NCBI Taxonomy" id="419481"/>
    <lineage>
        <taxon>Bacteria</taxon>
        <taxon>Pseudomonadati</taxon>
        <taxon>Thermodesulfobacteriota</taxon>
        <taxon>Desulfobacteria</taxon>
        <taxon>Desulfobacterales</taxon>
        <taxon>Desulfolunaceae</taxon>
        <taxon>Desulfoluna</taxon>
    </lineage>
</organism>
<name>A0A1G5CTE3_9BACT</name>
<dbReference type="GO" id="GO:0016020">
    <property type="term" value="C:membrane"/>
    <property type="evidence" value="ECO:0007669"/>
    <property type="project" value="InterPro"/>
</dbReference>
<dbReference type="GO" id="GO:0004888">
    <property type="term" value="F:transmembrane signaling receptor activity"/>
    <property type="evidence" value="ECO:0007669"/>
    <property type="project" value="InterPro"/>
</dbReference>
<keyword evidence="4" id="KW-1133">Transmembrane helix</keyword>
<protein>
    <submittedName>
        <fullName evidence="7">Methyl-accepting chemotaxis protein</fullName>
    </submittedName>
</protein>
<gene>
    <name evidence="7" type="ORF">SAMN05216233_103200</name>
</gene>
<dbReference type="PROSITE" id="PS50111">
    <property type="entry name" value="CHEMOTAXIS_TRANSDUC_2"/>
    <property type="match status" value="1"/>
</dbReference>
<dbReference type="SMART" id="SM00304">
    <property type="entry name" value="HAMP"/>
    <property type="match status" value="1"/>
</dbReference>
<dbReference type="AlphaFoldDB" id="A0A1G5CTE3"/>
<keyword evidence="1 3" id="KW-0807">Transducer</keyword>
<evidence type="ECO:0000256" key="1">
    <source>
        <dbReference type="ARBA" id="ARBA00023224"/>
    </source>
</evidence>
<dbReference type="SMART" id="SM00283">
    <property type="entry name" value="MA"/>
    <property type="match status" value="1"/>
</dbReference>
<evidence type="ECO:0000256" key="4">
    <source>
        <dbReference type="SAM" id="Phobius"/>
    </source>
</evidence>
<dbReference type="Proteomes" id="UP000198870">
    <property type="component" value="Unassembled WGS sequence"/>
</dbReference>
<evidence type="ECO:0000313" key="8">
    <source>
        <dbReference type="Proteomes" id="UP000198870"/>
    </source>
</evidence>
<evidence type="ECO:0000256" key="3">
    <source>
        <dbReference type="PROSITE-ProRule" id="PRU00284"/>
    </source>
</evidence>
<feature type="transmembrane region" description="Helical" evidence="4">
    <location>
        <begin position="195"/>
        <end position="215"/>
    </location>
</feature>
<keyword evidence="4" id="KW-0472">Membrane</keyword>
<dbReference type="STRING" id="419481.SAMN05216233_103200"/>
<sequence length="559" mass="59596">MVSKLNDVSVRVKLFAGFGIVWVLFAVSGFCITRYTQATVEELTTAEGEVLPHTFNFIETKRDIEQIQGWLTDISATRGAQGYDDGFDEAKTYYDDAVRRIAFAVDEHEKYGEAETVALLKRMQASLDRYYTMGQSMARAYIDGGPELGNPMMEKFDPFAEELTGMIDHLVAQHVKELDSSLATMREHSSLTARTVWVSIGLVLVFSVVVALVIARPIVTSLARAVDFADKMAQGDLRQQLDIHRKDETGLLVEALNSMSSNLKTMFGDVRDGVAVLTSSSAELSAVSEQITANSDRTAEKSGTVSAAAEEMTGNMNHVSASTEQTTMSIQMIAAASEEMTATIEEIAGNTAKGSEITRGAVEEARMVSEKVTELGSAAKEINQVTEAISEISEQTNLLALNATIEAARAGEAGKGFAVVAEEIKVLARQTAEATGEIKGKIAGIQNVTADSVAAIESIVTVIHDINQVVTTVAASIEEQSATTREISHSAAQAAAGGQAVSDNVAQASSAAEGVARTITEVSGAAREMNEGSLQVRTKARDLSGLADQLSGMVGRFTL</sequence>
<feature type="transmembrane region" description="Helical" evidence="4">
    <location>
        <begin position="12"/>
        <end position="32"/>
    </location>
</feature>
<evidence type="ECO:0000259" key="6">
    <source>
        <dbReference type="PROSITE" id="PS50885"/>
    </source>
</evidence>
<dbReference type="CDD" id="cd06225">
    <property type="entry name" value="HAMP"/>
    <property type="match status" value="1"/>
</dbReference>
<dbReference type="RefSeq" id="WP_254782003.1">
    <property type="nucleotide sequence ID" value="NZ_FMUX01000003.1"/>
</dbReference>
<feature type="domain" description="HAMP" evidence="6">
    <location>
        <begin position="216"/>
        <end position="268"/>
    </location>
</feature>
<keyword evidence="4" id="KW-0812">Transmembrane</keyword>
<dbReference type="PANTHER" id="PTHR32089">
    <property type="entry name" value="METHYL-ACCEPTING CHEMOTAXIS PROTEIN MCPB"/>
    <property type="match status" value="1"/>
</dbReference>
<dbReference type="InterPro" id="IPR004090">
    <property type="entry name" value="Chemotax_Me-accpt_rcpt"/>
</dbReference>
<dbReference type="SUPFAM" id="SSF58104">
    <property type="entry name" value="Methyl-accepting chemotaxis protein (MCP) signaling domain"/>
    <property type="match status" value="1"/>
</dbReference>
<evidence type="ECO:0000313" key="7">
    <source>
        <dbReference type="EMBL" id="SCY05672.1"/>
    </source>
</evidence>
<dbReference type="InterPro" id="IPR004089">
    <property type="entry name" value="MCPsignal_dom"/>
</dbReference>
<dbReference type="PANTHER" id="PTHR32089:SF112">
    <property type="entry name" value="LYSOZYME-LIKE PROTEIN-RELATED"/>
    <property type="match status" value="1"/>
</dbReference>
<evidence type="ECO:0000259" key="5">
    <source>
        <dbReference type="PROSITE" id="PS50111"/>
    </source>
</evidence>
<evidence type="ECO:0000256" key="2">
    <source>
        <dbReference type="ARBA" id="ARBA00029447"/>
    </source>
</evidence>
<dbReference type="Pfam" id="PF00015">
    <property type="entry name" value="MCPsignal"/>
    <property type="match status" value="1"/>
</dbReference>
<keyword evidence="8" id="KW-1185">Reference proteome</keyword>
<accession>A0A1G5CTE3</accession>
<reference evidence="7 8" key="1">
    <citation type="submission" date="2016-10" db="EMBL/GenBank/DDBJ databases">
        <authorList>
            <person name="de Groot N.N."/>
        </authorList>
    </citation>
    <scope>NUCLEOTIDE SEQUENCE [LARGE SCALE GENOMIC DNA]</scope>
    <source>
        <strain evidence="7 8">AA1</strain>
    </source>
</reference>
<feature type="domain" description="Methyl-accepting transducer" evidence="5">
    <location>
        <begin position="287"/>
        <end position="523"/>
    </location>
</feature>